<dbReference type="EMBL" id="CP129968">
    <property type="protein sequence ID" value="WNB17610.1"/>
    <property type="molecule type" value="Genomic_DNA"/>
</dbReference>
<gene>
    <name evidence="2" type="ORF">QYS47_34460</name>
</gene>
<reference evidence="2" key="1">
    <citation type="submission" date="2023-08" db="EMBL/GenBank/DDBJ databases">
        <title>Comparative genomics and taxonomic characterization of three novel marine species of genus Marivirga.</title>
        <authorList>
            <person name="Muhammad N."/>
            <person name="Kim S.-G."/>
        </authorList>
    </citation>
    <scope>NUCLEOTIDE SEQUENCE</scope>
    <source>
        <strain evidence="2">BKB1-2</strain>
    </source>
</reference>
<dbReference type="KEGG" id="marp:QYS47_34460"/>
<organism evidence="2">
    <name type="scientific">Marivirga arenosa</name>
    <dbReference type="NCBI Taxonomy" id="3059076"/>
    <lineage>
        <taxon>Bacteria</taxon>
        <taxon>Pseudomonadati</taxon>
        <taxon>Bacteroidota</taxon>
        <taxon>Cytophagia</taxon>
        <taxon>Cytophagales</taxon>
        <taxon>Marivirgaceae</taxon>
        <taxon>Marivirga</taxon>
    </lineage>
</organism>
<feature type="signal peptide" evidence="1">
    <location>
        <begin position="1"/>
        <end position="18"/>
    </location>
</feature>
<keyword evidence="1" id="KW-0732">Signal</keyword>
<dbReference type="RefSeq" id="WP_322347106.1">
    <property type="nucleotide sequence ID" value="NZ_CP129968.2"/>
</dbReference>
<accession>A0AA51ZVP0</accession>
<feature type="chain" id="PRO_5041363278" evidence="1">
    <location>
        <begin position="19"/>
        <end position="427"/>
    </location>
</feature>
<evidence type="ECO:0000256" key="1">
    <source>
        <dbReference type="SAM" id="SignalP"/>
    </source>
</evidence>
<name>A0AA51ZVP0_9BACT</name>
<evidence type="ECO:0000313" key="2">
    <source>
        <dbReference type="EMBL" id="WNB17610.1"/>
    </source>
</evidence>
<dbReference type="Proteomes" id="UP001232019">
    <property type="component" value="Chromosome"/>
</dbReference>
<dbReference type="AlphaFoldDB" id="A0AA51ZVP0"/>
<proteinExistence type="predicted"/>
<sequence length="427" mass="49211">MKAVFIVISLLVSIKLYAQSDSVYTQSYLDKSTRFAWLTYGGDLNYLSGGTTQQFINGVKQDTDFGSTLMPRLTIGGIHFWGHADFYVTFPLSFLRLQDKPSGLNQLDIYQGVETGMRLYPLKLQPQRLSPFLGISFRRFRFSQESEQSNSSKGVPSYGRFIHPLQFGLTYTSDKWHISASGYNNYQNEFDYYISPTETANVRLNPVSVNLSLLRYIDTDRHFRTPSAARQLNDYYKKLKSENLLSAWFFGIGPSAALQMNKSTYLKENHPFLYDNYSAAILPDLTFGRYFNNIDANLNLAYRTYGDRFEGFGTEIRTRRHSVGFESVKFLFNYLGFVPFVGPILSYENLNTTVNGINYSENKLALGVTFGWDIRVTKTGISLLRTNLRYNPNLHMSVEGEKMMFDHLEFNFIQWVQFIGRKKALRK</sequence>
<protein>
    <submittedName>
        <fullName evidence="2">Uncharacterized protein</fullName>
    </submittedName>
</protein>